<dbReference type="InterPro" id="IPR044946">
    <property type="entry name" value="Restrct_endonuc_typeI_TRD_sf"/>
</dbReference>
<dbReference type="InterPro" id="IPR000055">
    <property type="entry name" value="Restrct_endonuc_typeI_TRD"/>
</dbReference>
<evidence type="ECO:0000313" key="7">
    <source>
        <dbReference type="Proteomes" id="UP000035085"/>
    </source>
</evidence>
<reference evidence="7" key="1">
    <citation type="submission" date="2015-02" db="EMBL/GenBank/DDBJ databases">
        <title>Complete Genome Sequencing of Pandoraea vervacti NS15 sp. nov.</title>
        <authorList>
            <person name="Chan K.-G."/>
        </authorList>
    </citation>
    <scope>NUCLEOTIDE SEQUENCE [LARGE SCALE GENOMIC DNA]</scope>
    <source>
        <strain evidence="7">NS15</strain>
    </source>
</reference>
<dbReference type="Gene3D" id="1.10.287.1120">
    <property type="entry name" value="Bipartite methylase S protein"/>
    <property type="match status" value="1"/>
</dbReference>
<feature type="domain" description="Type I restriction modification DNA specificity" evidence="5">
    <location>
        <begin position="3"/>
        <end position="170"/>
    </location>
</feature>
<keyword evidence="2" id="KW-0680">Restriction system</keyword>
<keyword evidence="3" id="KW-0238">DNA-binding</keyword>
<evidence type="ECO:0000313" key="6">
    <source>
        <dbReference type="EMBL" id="AJP55823.1"/>
    </source>
</evidence>
<evidence type="ECO:0000256" key="1">
    <source>
        <dbReference type="ARBA" id="ARBA00010923"/>
    </source>
</evidence>
<evidence type="ECO:0000256" key="3">
    <source>
        <dbReference type="ARBA" id="ARBA00023125"/>
    </source>
</evidence>
<dbReference type="PANTHER" id="PTHR30408:SF12">
    <property type="entry name" value="TYPE I RESTRICTION ENZYME MJAVIII SPECIFICITY SUBUNIT"/>
    <property type="match status" value="1"/>
</dbReference>
<accession>A0ABN4FKG0</accession>
<protein>
    <recommendedName>
        <fullName evidence="5">Type I restriction modification DNA specificity domain-containing protein</fullName>
    </recommendedName>
</protein>
<keyword evidence="4" id="KW-0175">Coiled coil</keyword>
<dbReference type="InterPro" id="IPR052021">
    <property type="entry name" value="Type-I_RS_S_subunit"/>
</dbReference>
<dbReference type="SUPFAM" id="SSF116734">
    <property type="entry name" value="DNA methylase specificity domain"/>
    <property type="match status" value="2"/>
</dbReference>
<comment type="similarity">
    <text evidence="1">Belongs to the type-I restriction system S methylase family.</text>
</comment>
<organism evidence="6 7">
    <name type="scientific">Pandoraea vervacti</name>
    <dbReference type="NCBI Taxonomy" id="656178"/>
    <lineage>
        <taxon>Bacteria</taxon>
        <taxon>Pseudomonadati</taxon>
        <taxon>Pseudomonadota</taxon>
        <taxon>Betaproteobacteria</taxon>
        <taxon>Burkholderiales</taxon>
        <taxon>Burkholderiaceae</taxon>
        <taxon>Pandoraea</taxon>
    </lineage>
</organism>
<feature type="coiled-coil region" evidence="4">
    <location>
        <begin position="358"/>
        <end position="392"/>
    </location>
</feature>
<evidence type="ECO:0000256" key="4">
    <source>
        <dbReference type="SAM" id="Coils"/>
    </source>
</evidence>
<dbReference type="Proteomes" id="UP000035085">
    <property type="component" value="Chromosome"/>
</dbReference>
<dbReference type="CDD" id="cd17254">
    <property type="entry name" value="RMtype1_S_FclI-TRD1-CR1_like"/>
    <property type="match status" value="1"/>
</dbReference>
<sequence>MLPEGWKCQTVADICRMQNGNGFGPEDWGTEGYPIIRIQNLNGGNSFDYYSGPVESRWLVEPGQLLFAWAGTKGVSFGPTRWKGRTGVLNQHIFKVKPQDGIDEGWLYWTLRHVTDRIEAHAHGFKATLVHVKKSDIDSQEVFVPDLPTQRWIARTLQMWDDALATTEKLLANSRRQRHDLMQGLLSGHRGFGAKSSRWTQPDFDKLFERITRKNTVGNQNVLTISGQHGLIGQRDFFNKSVASENLQGYTLLELGDFAYNKSYSAGYPVGAIKPLLAYESGVVSSLYICFRIRPDVEADADFFRHYFEAGMLNDAITGIAQEGARNHGLLNVSVKDFFKLKLRVPAIETQRRIAEVLNTAESEERCIAQQLENLKREKRALLADLLTGKRRVRLPEATAEPEAA</sequence>
<dbReference type="EMBL" id="CP010897">
    <property type="protein sequence ID" value="AJP55823.1"/>
    <property type="molecule type" value="Genomic_DNA"/>
</dbReference>
<dbReference type="Pfam" id="PF01420">
    <property type="entry name" value="Methylase_S"/>
    <property type="match status" value="1"/>
</dbReference>
<name>A0ABN4FKG0_9BURK</name>
<dbReference type="Gene3D" id="3.90.220.20">
    <property type="entry name" value="DNA methylase specificity domains"/>
    <property type="match status" value="2"/>
</dbReference>
<proteinExistence type="inferred from homology"/>
<dbReference type="PANTHER" id="PTHR30408">
    <property type="entry name" value="TYPE-1 RESTRICTION ENZYME ECOKI SPECIFICITY PROTEIN"/>
    <property type="match status" value="1"/>
</dbReference>
<keyword evidence="7" id="KW-1185">Reference proteome</keyword>
<evidence type="ECO:0000259" key="5">
    <source>
        <dbReference type="Pfam" id="PF01420"/>
    </source>
</evidence>
<evidence type="ECO:0000256" key="2">
    <source>
        <dbReference type="ARBA" id="ARBA00022747"/>
    </source>
</evidence>
<gene>
    <name evidence="6" type="ORF">UC34_00125</name>
</gene>